<proteinExistence type="predicted"/>
<dbReference type="EMBL" id="AJYB01000096">
    <property type="protein sequence ID" value="EIM05055.1"/>
    <property type="molecule type" value="Genomic_DNA"/>
</dbReference>
<name>A0AA87LT09_9BACL</name>
<feature type="region of interest" description="Disordered" evidence="1">
    <location>
        <begin position="131"/>
        <end position="290"/>
    </location>
</feature>
<evidence type="ECO:0000259" key="2">
    <source>
        <dbReference type="Pfam" id="PF11181"/>
    </source>
</evidence>
<sequence>MRSGNREFEIVFSQSEMDTAIQALKSKGFQEKDIYVLANDKKLVESAGSKGIHADQANSISNRFKSFLGGKDIVRKELDRFNLNQDRADDYEREIEKGAVLLYTNGESSSSGDEHFSSLDDSKTAIDLEEKTAGTPGSGSVDRHTDTHHDPDEIYAREVSREDQHARAGKSDRLQDSRLNGDEIHPTGGGPKDEGSVREKEMDHEPALQTKEGEDNLLREDGVNRRQDEPSPGVDSNSGPAPFGRDSKEERIQDDKRTDDLDKTRKAHDHHDEISQKNKDNTPPSTPRLF</sequence>
<evidence type="ECO:0000313" key="3">
    <source>
        <dbReference type="EMBL" id="EIM05055.1"/>
    </source>
</evidence>
<dbReference type="RefSeq" id="WP_006831566.1">
    <property type="nucleotide sequence ID" value="NZ_AJYB01000096.1"/>
</dbReference>
<organism evidence="3 4">
    <name type="scientific">Planococcus antarcticus DSM 14505</name>
    <dbReference type="NCBI Taxonomy" id="1185653"/>
    <lineage>
        <taxon>Bacteria</taxon>
        <taxon>Bacillati</taxon>
        <taxon>Bacillota</taxon>
        <taxon>Bacilli</taxon>
        <taxon>Bacillales</taxon>
        <taxon>Caryophanaceae</taxon>
        <taxon>Planococcus</taxon>
    </lineage>
</organism>
<reference evidence="3 4" key="1">
    <citation type="journal article" date="2012" name="J. Bacteriol.">
        <title>Genome Sequence of the Antarctic Psychrophile Bacterium Planococcus antarcticus DSM 14505.</title>
        <authorList>
            <person name="Margolles A."/>
            <person name="Gueimonde M."/>
            <person name="Sanchez B."/>
        </authorList>
    </citation>
    <scope>NUCLEOTIDE SEQUENCE [LARGE SCALE GENOMIC DNA]</scope>
    <source>
        <strain evidence="3 4">DSM 14505</strain>
    </source>
</reference>
<dbReference type="AlphaFoldDB" id="A0AA87LT09"/>
<feature type="compositionally biased region" description="Basic and acidic residues" evidence="1">
    <location>
        <begin position="245"/>
        <end position="280"/>
    </location>
</feature>
<dbReference type="InterPro" id="IPR025889">
    <property type="entry name" value="GSP17M-like_dom"/>
</dbReference>
<protein>
    <recommendedName>
        <fullName evidence="2">General stress protein 17M-like domain-containing protein</fullName>
    </recommendedName>
</protein>
<evidence type="ECO:0000313" key="4">
    <source>
        <dbReference type="Proteomes" id="UP000004725"/>
    </source>
</evidence>
<accession>A0AA87LT09</accession>
<feature type="compositionally biased region" description="Basic and acidic residues" evidence="1">
    <location>
        <begin position="141"/>
        <end position="229"/>
    </location>
</feature>
<feature type="domain" description="General stress protein 17M-like" evidence="2">
    <location>
        <begin position="13"/>
        <end position="98"/>
    </location>
</feature>
<dbReference type="Proteomes" id="UP000004725">
    <property type="component" value="Unassembled WGS sequence"/>
</dbReference>
<evidence type="ECO:0000256" key="1">
    <source>
        <dbReference type="SAM" id="MobiDB-lite"/>
    </source>
</evidence>
<comment type="caution">
    <text evidence="3">The sequence shown here is derived from an EMBL/GenBank/DDBJ whole genome shotgun (WGS) entry which is preliminary data.</text>
</comment>
<dbReference type="Pfam" id="PF11181">
    <property type="entry name" value="YflT"/>
    <property type="match status" value="1"/>
</dbReference>
<gene>
    <name evidence="3" type="ORF">A1A1_18147</name>
</gene>